<accession>A0A9D4Z1E9</accession>
<dbReference type="AlphaFoldDB" id="A0A9D4Z1E9"/>
<reference evidence="2" key="2">
    <citation type="submission" date="2020-11" db="EMBL/GenBank/DDBJ databases">
        <authorList>
            <person name="Cecchin M."/>
            <person name="Marcolungo L."/>
            <person name="Rossato M."/>
            <person name="Girolomoni L."/>
            <person name="Cosentino E."/>
            <person name="Cuine S."/>
            <person name="Li-Beisson Y."/>
            <person name="Delledonne M."/>
            <person name="Ballottari M."/>
        </authorList>
    </citation>
    <scope>NUCLEOTIDE SEQUENCE</scope>
    <source>
        <strain evidence="2">211/11P</strain>
        <tissue evidence="2">Whole cell</tissue>
    </source>
</reference>
<feature type="compositionally biased region" description="Basic and acidic residues" evidence="1">
    <location>
        <begin position="244"/>
        <end position="264"/>
    </location>
</feature>
<evidence type="ECO:0000313" key="2">
    <source>
        <dbReference type="EMBL" id="KAI3437844.1"/>
    </source>
</evidence>
<dbReference type="PANTHER" id="PTHR37028">
    <property type="entry name" value="UNNAMED PRODUCT-RELATED"/>
    <property type="match status" value="1"/>
</dbReference>
<dbReference type="EMBL" id="SIDB01000001">
    <property type="protein sequence ID" value="KAI3437844.1"/>
    <property type="molecule type" value="Genomic_DNA"/>
</dbReference>
<sequence length="784" mass="85976">MTEFSTLEEIEADLLFCEDVLNSRSEHQSAGQPSRRVNSAGPVPEYGKARSSTSPASAAGSLPAMQQEQQQPPEHYDTPQKQHFSRLAAPANTVKARTTEELLAMLSSVPAGQPFEIDTSLLYSPQPSVAGGDVDRGSPTACSYSQDSLAWDELLLQQRCASGVAGSSNAQFSLPAHRPCTNGQLPLFVSIDQAAAALSPLPSAGYLATGAAASSQQPQEAGNAVPLGSQQHASEPPLMSQLEEPQHSGHDRSVAARQRREDRVAQLARPRTNLWQQCARIRAQEEDAELQECTFKPQTGRPPSKQLLTPGVPVEERLQLAHASRQQALSRARADKEQEQLADCTFAPQLLTHPERHLREAYTPLHQRVGQEQKRRSTRMAQAQLRRELGDADLTFQPQLNQRSLHMAAEQGERGVLLKQWPAPRRTVAEGPQSSAGDAACTFSPAINAASERLLEDSATVPSDFQARLTYYSMQKELKQQAAAEMADSEACTFRPDTGNAVAVLALSTSRAGHLLESKQERYHRMGGGVESAQLAARRVAQQAEVYSPMQFTPQLNPRSQALAPGGSGGVAALCEMAQKQRQKLAELRQAEEERQRSLCTFQPDTSKPRVKGYRDEYQPPQPRAPISIVGAAKQGFEGLTERIAEYQAQKDARAAAAKAEQQATQLAACSFAPSVNQMRVFAKGPVVVRGLERYMELRQLSERQQAEAAERAAQVFNLHPKAQQGSTVQQPFRLAGHELLEARAVQKQSALLVSTLKERMDTCTFAPQTNHRRRQQELQRMLE</sequence>
<feature type="compositionally biased region" description="Basic and acidic residues" evidence="1">
    <location>
        <begin position="588"/>
        <end position="597"/>
    </location>
</feature>
<protein>
    <submittedName>
        <fullName evidence="2">Uncharacterized protein</fullName>
    </submittedName>
</protein>
<evidence type="ECO:0000256" key="1">
    <source>
        <dbReference type="SAM" id="MobiDB-lite"/>
    </source>
</evidence>
<name>A0A9D4Z1E9_CHLVU</name>
<evidence type="ECO:0000313" key="3">
    <source>
        <dbReference type="Proteomes" id="UP001055712"/>
    </source>
</evidence>
<dbReference type="Proteomes" id="UP001055712">
    <property type="component" value="Unassembled WGS sequence"/>
</dbReference>
<feature type="compositionally biased region" description="Polar residues" evidence="1">
    <location>
        <begin position="28"/>
        <end position="37"/>
    </location>
</feature>
<dbReference type="PANTHER" id="PTHR37028:SF4">
    <property type="entry name" value="ALMS MOTIF DOMAIN-CONTAINING PROTEIN"/>
    <property type="match status" value="1"/>
</dbReference>
<feature type="region of interest" description="Disordered" evidence="1">
    <location>
        <begin position="24"/>
        <end position="81"/>
    </location>
</feature>
<feature type="region of interest" description="Disordered" evidence="1">
    <location>
        <begin position="588"/>
        <end position="625"/>
    </location>
</feature>
<reference evidence="2" key="1">
    <citation type="journal article" date="2019" name="Plant J.">
        <title>Chlorella vulgaris genome assembly and annotation reveals the molecular basis for metabolic acclimation to high light conditions.</title>
        <authorList>
            <person name="Cecchin M."/>
            <person name="Marcolungo L."/>
            <person name="Rossato M."/>
            <person name="Girolomoni L."/>
            <person name="Cosentino E."/>
            <person name="Cuine S."/>
            <person name="Li-Beisson Y."/>
            <person name="Delledonne M."/>
            <person name="Ballottari M."/>
        </authorList>
    </citation>
    <scope>NUCLEOTIDE SEQUENCE</scope>
    <source>
        <strain evidence="2">211/11P</strain>
    </source>
</reference>
<keyword evidence="3" id="KW-1185">Reference proteome</keyword>
<feature type="region of interest" description="Disordered" evidence="1">
    <location>
        <begin position="212"/>
        <end position="267"/>
    </location>
</feature>
<comment type="caution">
    <text evidence="2">The sequence shown here is derived from an EMBL/GenBank/DDBJ whole genome shotgun (WGS) entry which is preliminary data.</text>
</comment>
<organism evidence="2 3">
    <name type="scientific">Chlorella vulgaris</name>
    <name type="common">Green alga</name>
    <dbReference type="NCBI Taxonomy" id="3077"/>
    <lineage>
        <taxon>Eukaryota</taxon>
        <taxon>Viridiplantae</taxon>
        <taxon>Chlorophyta</taxon>
        <taxon>core chlorophytes</taxon>
        <taxon>Trebouxiophyceae</taxon>
        <taxon>Chlorellales</taxon>
        <taxon>Chlorellaceae</taxon>
        <taxon>Chlorella clade</taxon>
        <taxon>Chlorella</taxon>
    </lineage>
</organism>
<gene>
    <name evidence="2" type="ORF">D9Q98_000290</name>
</gene>
<proteinExistence type="predicted"/>
<dbReference type="OrthoDB" id="78067at2759"/>